<proteinExistence type="predicted"/>
<dbReference type="InterPro" id="IPR020449">
    <property type="entry name" value="Tscrpt_reg_AraC-type_HTH"/>
</dbReference>
<evidence type="ECO:0000256" key="2">
    <source>
        <dbReference type="ARBA" id="ARBA00023125"/>
    </source>
</evidence>
<dbReference type="PATRIC" id="fig|1195236.3.peg.1517"/>
<dbReference type="Proteomes" id="UP000014155">
    <property type="component" value="Unassembled WGS sequence"/>
</dbReference>
<keyword evidence="4" id="KW-1133">Transmembrane helix</keyword>
<gene>
    <name evidence="6" type="ORF">CTER_1209</name>
</gene>
<sequence length="759" mass="87500">MLKKKFTLLKTDSQVYLRLFLSLIICIIIAVMISSSVLYIKFRDIASNQVYNFNLSSLAQTNKQVSMMTEIAKTVSYQIFSDVYLSKLLYYSSPDIYDIRPAMDQLGNYRISLPFIDSVYIYNAASETFFVSTNNQNVRITGNLSGSHNKSSFIDKDIINIIDNIDNYKPFTPISRNFSYSISDSNSYSFYTFLCYDPLSLNTANNGIVVVNISEKWIRDVMTADSKNSFSDTFIVDSSGKLVSNSNTEKMGTYISNLEYSEELYSNPKTSGYIIDEVSGIKSFIIYTEPDAFGWRYIKVTPYDLVFKDIDNLKKNLIIVCIIVFAFSLLLALMVSKILSKPIDRKLSDLYILESENRTKNKLLKQEFLSNLLLRRTSQNLQIIQNLIKEYEINLNPEYYIIMFLIRIDNFEEFTHKYSIDDINLYKFGIGNIVTELCSPYFSCEVVDMGEDRVIMLFNSESDEINISEEELKLLFDSINDSMQKFMNSTVSITFSPVGSIENAGLLYNQVLEASYHRLFYGPRCIINSRDIMLYKDREYTYPMSKEKQLTESIMGFNSDSAKKIYLEIINETTEYPFTVINFVISHLALAITNTINIVCKNNSLQYQPGFNVSMLNLTNIESLEDINTKFFSLFDELKLLLEEKRNTKHDNLIQTINNIITSSYASMDLCLNGIADKLAMNPSYLGRVYRQKTLKALPDYITEVRINKAKELLQNTQYSIAEISEKIGFANSSYFYKTFKKYNGVTPNDFRKNLNIHH</sequence>
<accession>S0FRF3</accession>
<feature type="domain" description="HTH araC/xylS-type" evidence="5">
    <location>
        <begin position="655"/>
        <end position="754"/>
    </location>
</feature>
<dbReference type="PROSITE" id="PS01124">
    <property type="entry name" value="HTH_ARAC_FAMILY_2"/>
    <property type="match status" value="1"/>
</dbReference>
<dbReference type="SMART" id="SM00342">
    <property type="entry name" value="HTH_ARAC"/>
    <property type="match status" value="1"/>
</dbReference>
<dbReference type="RefSeq" id="WP_004624680.1">
    <property type="nucleotide sequence ID" value="NZ_AORV01000025.1"/>
</dbReference>
<keyword evidence="4" id="KW-0472">Membrane</keyword>
<dbReference type="PRINTS" id="PR00032">
    <property type="entry name" value="HTHARAC"/>
</dbReference>
<feature type="transmembrane region" description="Helical" evidence="4">
    <location>
        <begin position="20"/>
        <end position="40"/>
    </location>
</feature>
<dbReference type="GO" id="GO:0003700">
    <property type="term" value="F:DNA-binding transcription factor activity"/>
    <property type="evidence" value="ECO:0007669"/>
    <property type="project" value="InterPro"/>
</dbReference>
<protein>
    <submittedName>
        <fullName evidence="6">AraC family transcriptional regulator</fullName>
    </submittedName>
</protein>
<dbReference type="AlphaFoldDB" id="S0FRF3"/>
<dbReference type="PANTHER" id="PTHR43280">
    <property type="entry name" value="ARAC-FAMILY TRANSCRIPTIONAL REGULATOR"/>
    <property type="match status" value="1"/>
</dbReference>
<evidence type="ECO:0000313" key="7">
    <source>
        <dbReference type="Proteomes" id="UP000014155"/>
    </source>
</evidence>
<evidence type="ECO:0000313" key="6">
    <source>
        <dbReference type="EMBL" id="EMS72931.1"/>
    </source>
</evidence>
<reference evidence="6 7" key="1">
    <citation type="journal article" date="2013" name="Genome Announc.">
        <title>Draft Genome Sequence of the Cellulolytic, Mesophilic, Anaerobic Bacterium Clostridium termitidis Strain CT1112 (DSM 5398).</title>
        <authorList>
            <person name="Lal S."/>
            <person name="Ramachandran U."/>
            <person name="Zhang X."/>
            <person name="Munir R."/>
            <person name="Sparling R."/>
            <person name="Levin D.B."/>
        </authorList>
    </citation>
    <scope>NUCLEOTIDE SEQUENCE [LARGE SCALE GENOMIC DNA]</scope>
    <source>
        <strain evidence="6 7">CT1112</strain>
    </source>
</reference>
<evidence type="ECO:0000256" key="4">
    <source>
        <dbReference type="SAM" id="Phobius"/>
    </source>
</evidence>
<dbReference type="Gene3D" id="3.30.450.20">
    <property type="entry name" value="PAS domain"/>
    <property type="match status" value="1"/>
</dbReference>
<dbReference type="PROSITE" id="PS00041">
    <property type="entry name" value="HTH_ARAC_FAMILY_1"/>
    <property type="match status" value="1"/>
</dbReference>
<comment type="caution">
    <text evidence="6">The sequence shown here is derived from an EMBL/GenBank/DDBJ whole genome shotgun (WGS) entry which is preliminary data.</text>
</comment>
<evidence type="ECO:0000259" key="5">
    <source>
        <dbReference type="PROSITE" id="PS01124"/>
    </source>
</evidence>
<organism evidence="6 7">
    <name type="scientific">Ruminiclostridium cellobioparum subsp. termitidis CT1112</name>
    <dbReference type="NCBI Taxonomy" id="1195236"/>
    <lineage>
        <taxon>Bacteria</taxon>
        <taxon>Bacillati</taxon>
        <taxon>Bacillota</taxon>
        <taxon>Clostridia</taxon>
        <taxon>Eubacteriales</taxon>
        <taxon>Oscillospiraceae</taxon>
        <taxon>Ruminiclostridium</taxon>
    </lineage>
</organism>
<dbReference type="InterPro" id="IPR018060">
    <property type="entry name" value="HTH_AraC"/>
</dbReference>
<dbReference type="SUPFAM" id="SSF46689">
    <property type="entry name" value="Homeodomain-like"/>
    <property type="match status" value="1"/>
</dbReference>
<keyword evidence="4" id="KW-0812">Transmembrane</keyword>
<dbReference type="InterPro" id="IPR018062">
    <property type="entry name" value="HTH_AraC-typ_CS"/>
</dbReference>
<dbReference type="EMBL" id="AORV01000025">
    <property type="protein sequence ID" value="EMS72931.1"/>
    <property type="molecule type" value="Genomic_DNA"/>
</dbReference>
<keyword evidence="7" id="KW-1185">Reference proteome</keyword>
<keyword evidence="1" id="KW-0805">Transcription regulation</keyword>
<evidence type="ECO:0000256" key="1">
    <source>
        <dbReference type="ARBA" id="ARBA00023015"/>
    </source>
</evidence>
<dbReference type="Pfam" id="PF12833">
    <property type="entry name" value="HTH_18"/>
    <property type="match status" value="1"/>
</dbReference>
<name>S0FRF3_RUMCE</name>
<dbReference type="InterPro" id="IPR009057">
    <property type="entry name" value="Homeodomain-like_sf"/>
</dbReference>
<dbReference type="STRING" id="1195236.CTER_1209"/>
<dbReference type="eggNOG" id="COG2207">
    <property type="taxonomic scope" value="Bacteria"/>
</dbReference>
<evidence type="ECO:0000256" key="3">
    <source>
        <dbReference type="ARBA" id="ARBA00023163"/>
    </source>
</evidence>
<dbReference type="Gene3D" id="1.10.10.60">
    <property type="entry name" value="Homeodomain-like"/>
    <property type="match status" value="2"/>
</dbReference>
<dbReference type="PANTHER" id="PTHR43280:SF28">
    <property type="entry name" value="HTH-TYPE TRANSCRIPTIONAL ACTIVATOR RHAS"/>
    <property type="match status" value="1"/>
</dbReference>
<dbReference type="GO" id="GO:0043565">
    <property type="term" value="F:sequence-specific DNA binding"/>
    <property type="evidence" value="ECO:0007669"/>
    <property type="project" value="InterPro"/>
</dbReference>
<keyword evidence="2" id="KW-0238">DNA-binding</keyword>
<keyword evidence="3" id="KW-0804">Transcription</keyword>
<feature type="transmembrane region" description="Helical" evidence="4">
    <location>
        <begin position="317"/>
        <end position="339"/>
    </location>
</feature>